<evidence type="ECO:0000313" key="2">
    <source>
        <dbReference type="EMBL" id="CAB4919335.1"/>
    </source>
</evidence>
<name>A0A6J7HSL9_9ZZZZ</name>
<dbReference type="PANTHER" id="PTHR34980:SF2">
    <property type="entry name" value="INNER MEMBRANE PROTEIN YHAH-RELATED"/>
    <property type="match status" value="1"/>
</dbReference>
<sequence length="142" mass="16065">MGFGEAVSTCFRKYATFQGRARRSEFWYYYLFIIIVNAVLTIPLSIALMSAGTHEEIVNGVKETVPNSLNAFGVIMLIIVGVWALAILLPTLSVMVRRLHDADHSGWWWWINLVCFGWIVLLIFWVSEGTRGANRFGPDPKA</sequence>
<dbReference type="EMBL" id="CAFBMR010000057">
    <property type="protein sequence ID" value="CAB4919335.1"/>
    <property type="molecule type" value="Genomic_DNA"/>
</dbReference>
<accession>A0A6J7HSL9</accession>
<keyword evidence="1" id="KW-0472">Membrane</keyword>
<organism evidence="2">
    <name type="scientific">freshwater metagenome</name>
    <dbReference type="NCBI Taxonomy" id="449393"/>
    <lineage>
        <taxon>unclassified sequences</taxon>
        <taxon>metagenomes</taxon>
        <taxon>ecological metagenomes</taxon>
    </lineage>
</organism>
<feature type="transmembrane region" description="Helical" evidence="1">
    <location>
        <begin position="107"/>
        <end position="126"/>
    </location>
</feature>
<dbReference type="InterPro" id="IPR008523">
    <property type="entry name" value="DUF805"/>
</dbReference>
<feature type="transmembrane region" description="Helical" evidence="1">
    <location>
        <begin position="27"/>
        <end position="51"/>
    </location>
</feature>
<proteinExistence type="predicted"/>
<keyword evidence="1" id="KW-1133">Transmembrane helix</keyword>
<keyword evidence="1" id="KW-0812">Transmembrane</keyword>
<dbReference type="Pfam" id="PF05656">
    <property type="entry name" value="DUF805"/>
    <property type="match status" value="1"/>
</dbReference>
<feature type="transmembrane region" description="Helical" evidence="1">
    <location>
        <begin position="71"/>
        <end position="95"/>
    </location>
</feature>
<dbReference type="AlphaFoldDB" id="A0A6J7HSL9"/>
<protein>
    <submittedName>
        <fullName evidence="2">Unannotated protein</fullName>
    </submittedName>
</protein>
<dbReference type="GO" id="GO:0005886">
    <property type="term" value="C:plasma membrane"/>
    <property type="evidence" value="ECO:0007669"/>
    <property type="project" value="TreeGrafter"/>
</dbReference>
<dbReference type="PANTHER" id="PTHR34980">
    <property type="entry name" value="INNER MEMBRANE PROTEIN-RELATED-RELATED"/>
    <property type="match status" value="1"/>
</dbReference>
<gene>
    <name evidence="2" type="ORF">UFOPK3610_01313</name>
</gene>
<reference evidence="2" key="1">
    <citation type="submission" date="2020-05" db="EMBL/GenBank/DDBJ databases">
        <authorList>
            <person name="Chiriac C."/>
            <person name="Salcher M."/>
            <person name="Ghai R."/>
            <person name="Kavagutti S V."/>
        </authorList>
    </citation>
    <scope>NUCLEOTIDE SEQUENCE</scope>
</reference>
<evidence type="ECO:0000256" key="1">
    <source>
        <dbReference type="SAM" id="Phobius"/>
    </source>
</evidence>